<evidence type="ECO:0000256" key="1">
    <source>
        <dbReference type="SAM" id="MobiDB-lite"/>
    </source>
</evidence>
<dbReference type="InterPro" id="IPR033186">
    <property type="entry name" value="HerA_C"/>
</dbReference>
<accession>A0ABY2UKD4</accession>
<feature type="region of interest" description="Disordered" evidence="1">
    <location>
        <begin position="426"/>
        <end position="460"/>
    </location>
</feature>
<sequence length="485" mass="52789">MPLQPDTSPPILLGKDALNEGIPPTGGPAAAGYLLPTMLNRHGLICGATGTGKTVTLRYLVEQLSARGIATLVTDLKGDLSGLAAAGGGSDKVRARLPQFGLDESYFRAFPLTLWGRGGLPMRATPSELGPELIGRMLQLNDNQQGLMQLLFRIADQQGLLLLDWKDLLALIDHADQNRKTLLAEFGTISPASLGAIKRKYLALESQGADTLFGEPALDLTDLIAGNNIHLLDASDMQPAVYGILLLWLLAELYENLQEVGDRELRLVLFFDEAHLLFDDLPKNLCKEVEQIVKLIRSRGVGIFFVTQNPLDIPEDILAQLGNRVQHALRAYTPSEQRAVRAAANSFRANPGIDTATAIGELGVGEALVSCLDENGVPQPVSRLLIHPPASRLAPLDDSERHALLKNDPLKGKYSQKLDRDSAYEQLQQRRAQAPAPAEPAHRPTAKRKPGALEKSFDKMATSFGRQIGRELMRGIMGALSDRKR</sequence>
<dbReference type="InterPro" id="IPR003593">
    <property type="entry name" value="AAA+_ATPase"/>
</dbReference>
<dbReference type="SUPFAM" id="SSF52540">
    <property type="entry name" value="P-loop containing nucleoside triphosphate hydrolases"/>
    <property type="match status" value="1"/>
</dbReference>
<protein>
    <submittedName>
        <fullName evidence="3">DUF853 family protein</fullName>
    </submittedName>
</protein>
<dbReference type="RefSeq" id="WP_138234777.1">
    <property type="nucleotide sequence ID" value="NZ_CP185860.1"/>
</dbReference>
<evidence type="ECO:0000259" key="2">
    <source>
        <dbReference type="SMART" id="SM00382"/>
    </source>
</evidence>
<dbReference type="Gene3D" id="3.40.50.300">
    <property type="entry name" value="P-loop containing nucleotide triphosphate hydrolases"/>
    <property type="match status" value="2"/>
</dbReference>
<dbReference type="Pfam" id="PF05872">
    <property type="entry name" value="HerA_C"/>
    <property type="match status" value="1"/>
</dbReference>
<dbReference type="PANTHER" id="PTHR30121">
    <property type="entry name" value="UNCHARACTERIZED PROTEIN YJGR-RELATED"/>
    <property type="match status" value="1"/>
</dbReference>
<name>A0ABY2UKD4_9GAMM</name>
<proteinExistence type="predicted"/>
<dbReference type="CDD" id="cd01127">
    <property type="entry name" value="TrwB_TraG_TraD_VirD4"/>
    <property type="match status" value="1"/>
</dbReference>
<evidence type="ECO:0000313" key="4">
    <source>
        <dbReference type="Proteomes" id="UP000306791"/>
    </source>
</evidence>
<keyword evidence="4" id="KW-1185">Reference proteome</keyword>
<organism evidence="3 4">
    <name type="scientific">Microbulbifer harenosus</name>
    <dbReference type="NCBI Taxonomy" id="2576840"/>
    <lineage>
        <taxon>Bacteria</taxon>
        <taxon>Pseudomonadati</taxon>
        <taxon>Pseudomonadota</taxon>
        <taxon>Gammaproteobacteria</taxon>
        <taxon>Cellvibrionales</taxon>
        <taxon>Microbulbiferaceae</taxon>
        <taxon>Microbulbifer</taxon>
    </lineage>
</organism>
<dbReference type="Proteomes" id="UP000306791">
    <property type="component" value="Unassembled WGS sequence"/>
</dbReference>
<gene>
    <name evidence="3" type="ORF">FDY93_05725</name>
</gene>
<dbReference type="InterPro" id="IPR027417">
    <property type="entry name" value="P-loop_NTPase"/>
</dbReference>
<evidence type="ECO:0000313" key="3">
    <source>
        <dbReference type="EMBL" id="TLM78746.1"/>
    </source>
</evidence>
<feature type="compositionally biased region" description="Low complexity" evidence="1">
    <location>
        <begin position="426"/>
        <end position="436"/>
    </location>
</feature>
<reference evidence="3 4" key="1">
    <citation type="submission" date="2019-05" db="EMBL/GenBank/DDBJ databases">
        <title>Microbulbifer harenosus sp. nov., an alginate-degrading bacterium isolated from coastal sand.</title>
        <authorList>
            <person name="Huang H."/>
            <person name="Mo K."/>
            <person name="Bao S."/>
        </authorList>
    </citation>
    <scope>NUCLEOTIDE SEQUENCE [LARGE SCALE GENOMIC DNA]</scope>
    <source>
        <strain evidence="3 4">HB161719</strain>
    </source>
</reference>
<dbReference type="InterPro" id="IPR051162">
    <property type="entry name" value="T4SS_component"/>
</dbReference>
<dbReference type="PANTHER" id="PTHR30121:SF6">
    <property type="entry name" value="SLR6007 PROTEIN"/>
    <property type="match status" value="1"/>
</dbReference>
<comment type="caution">
    <text evidence="3">The sequence shown here is derived from an EMBL/GenBank/DDBJ whole genome shotgun (WGS) entry which is preliminary data.</text>
</comment>
<dbReference type="SMART" id="SM00382">
    <property type="entry name" value="AAA"/>
    <property type="match status" value="1"/>
</dbReference>
<feature type="domain" description="AAA+ ATPase" evidence="2">
    <location>
        <begin position="39"/>
        <end position="335"/>
    </location>
</feature>
<dbReference type="EMBL" id="VANI01000005">
    <property type="protein sequence ID" value="TLM78746.1"/>
    <property type="molecule type" value="Genomic_DNA"/>
</dbReference>